<comment type="caution">
    <text evidence="2">The sequence shown here is derived from an EMBL/GenBank/DDBJ whole genome shotgun (WGS) entry which is preliminary data.</text>
</comment>
<dbReference type="Proteomes" id="UP001596156">
    <property type="component" value="Unassembled WGS sequence"/>
</dbReference>
<organism evidence="2 3">
    <name type="scientific">Streptomyces fimbriatus</name>
    <dbReference type="NCBI Taxonomy" id="68197"/>
    <lineage>
        <taxon>Bacteria</taxon>
        <taxon>Bacillati</taxon>
        <taxon>Actinomycetota</taxon>
        <taxon>Actinomycetes</taxon>
        <taxon>Kitasatosporales</taxon>
        <taxon>Streptomycetaceae</taxon>
        <taxon>Streptomyces</taxon>
    </lineage>
</organism>
<name>A0ABW0D2W3_STRFI</name>
<dbReference type="RefSeq" id="WP_344645746.1">
    <property type="nucleotide sequence ID" value="NZ_BAAASS010000020.1"/>
</dbReference>
<reference evidence="3" key="1">
    <citation type="journal article" date="2019" name="Int. J. Syst. Evol. Microbiol.">
        <title>The Global Catalogue of Microorganisms (GCM) 10K type strain sequencing project: providing services to taxonomists for standard genome sequencing and annotation.</title>
        <authorList>
            <consortium name="The Broad Institute Genomics Platform"/>
            <consortium name="The Broad Institute Genome Sequencing Center for Infectious Disease"/>
            <person name="Wu L."/>
            <person name="Ma J."/>
        </authorList>
    </citation>
    <scope>NUCLEOTIDE SEQUENCE [LARGE SCALE GENOMIC DNA]</scope>
    <source>
        <strain evidence="3">CCM 8479</strain>
    </source>
</reference>
<accession>A0ABW0D2W3</accession>
<evidence type="ECO:0000313" key="3">
    <source>
        <dbReference type="Proteomes" id="UP001596156"/>
    </source>
</evidence>
<gene>
    <name evidence="2" type="ORF">ACFPN6_07040</name>
</gene>
<proteinExistence type="predicted"/>
<protein>
    <submittedName>
        <fullName evidence="2">Uncharacterized protein</fullName>
    </submittedName>
</protein>
<keyword evidence="3" id="KW-1185">Reference proteome</keyword>
<evidence type="ECO:0000256" key="1">
    <source>
        <dbReference type="SAM" id="MobiDB-lite"/>
    </source>
</evidence>
<feature type="region of interest" description="Disordered" evidence="1">
    <location>
        <begin position="41"/>
        <end position="67"/>
    </location>
</feature>
<sequence length="67" mass="7006">MRSRRAEAANGLRFVPAVEKTGRAADRDKIKEWRGPVARRGRTPDVCPVGSASAEPCCGGSASPAAP</sequence>
<evidence type="ECO:0000313" key="2">
    <source>
        <dbReference type="EMBL" id="MFC5224358.1"/>
    </source>
</evidence>
<dbReference type="EMBL" id="JBHSKL010000008">
    <property type="protein sequence ID" value="MFC5224358.1"/>
    <property type="molecule type" value="Genomic_DNA"/>
</dbReference>